<sequence length="414" mass="45599">MKYHAPLLMVFCSVFTAHSFAAAMDQSGQSILPFLENGHYFEASISAADPEVSGRTLDTRPDYVIPGVTDYSTDDIAQSFQYYSAALKLQLTPLLSFGILYDQPFGADIRYKVKENGSFSDPVISSEGTIANVDTENLAMLFGIQPTRNLSLFAGPVYETVKGEVSLRGLVYLDFNGYDAQFSKDSSPGWLAGFAWQIPDIALKAAVTYRSEIKHELEATESIFGTPLVFTDESKTKITTPQSVNIDFQTGVAADTLLYSNIRWVNWKDFSIRPVQFGAMSEMATTLISGGLYTGGFNLDDYNKDQWSATLGLARQWNRQWATAIDAGWDSGTGEPASILNPTKGYWSAGLSFQFNPEPSYFIAAGVKYYWLGDTESQDGTYYLPLPGAAETARVGDFENNNAIGYGLKIGYHF</sequence>
<name>A0A3B7M1F9_9GAMM</name>
<accession>A0A3B7M1F9</accession>
<keyword evidence="1" id="KW-0732">Signal</keyword>
<dbReference type="Proteomes" id="UP000263753">
    <property type="component" value="Chromosome"/>
</dbReference>
<reference evidence="3" key="1">
    <citation type="submission" date="2018-09" db="EMBL/GenBank/DDBJ databases">
        <title>The complete genome of Acinetobacter sp. strain WCHAc010005.</title>
        <authorList>
            <person name="Hu Y."/>
            <person name="Long H."/>
            <person name="Feng Y."/>
            <person name="Zong Z."/>
        </authorList>
    </citation>
    <scope>NUCLEOTIDE SEQUENCE [LARGE SCALE GENOMIC DNA]</scope>
    <source>
        <strain evidence="3">WCHAc010005</strain>
    </source>
</reference>
<organism evidence="2 3">
    <name type="scientific">Acinetobacter chinensis</name>
    <dbReference type="NCBI Taxonomy" id="2004650"/>
    <lineage>
        <taxon>Bacteria</taxon>
        <taxon>Pseudomonadati</taxon>
        <taxon>Pseudomonadota</taxon>
        <taxon>Gammaproteobacteria</taxon>
        <taxon>Moraxellales</taxon>
        <taxon>Moraxellaceae</taxon>
        <taxon>Acinetobacter</taxon>
    </lineage>
</organism>
<dbReference type="EMBL" id="CP032134">
    <property type="protein sequence ID" value="AXY58411.1"/>
    <property type="molecule type" value="Genomic_DNA"/>
</dbReference>
<dbReference type="KEGG" id="achi:CDG60_08010"/>
<feature type="signal peptide" evidence="1">
    <location>
        <begin position="1"/>
        <end position="21"/>
    </location>
</feature>
<dbReference type="RefSeq" id="WP_087511724.1">
    <property type="nucleotide sequence ID" value="NZ_CP032134.1"/>
</dbReference>
<gene>
    <name evidence="2" type="ORF">CDG60_08010</name>
</gene>
<proteinExistence type="predicted"/>
<evidence type="ECO:0000313" key="3">
    <source>
        <dbReference type="Proteomes" id="UP000263753"/>
    </source>
</evidence>
<dbReference type="SUPFAM" id="SSF56935">
    <property type="entry name" value="Porins"/>
    <property type="match status" value="1"/>
</dbReference>
<feature type="chain" id="PRO_5017734210" evidence="1">
    <location>
        <begin position="22"/>
        <end position="414"/>
    </location>
</feature>
<evidence type="ECO:0000256" key="1">
    <source>
        <dbReference type="SAM" id="SignalP"/>
    </source>
</evidence>
<evidence type="ECO:0000313" key="2">
    <source>
        <dbReference type="EMBL" id="AXY58411.1"/>
    </source>
</evidence>
<dbReference type="AlphaFoldDB" id="A0A3B7M1F9"/>
<protein>
    <submittedName>
        <fullName evidence="2">Transporter</fullName>
    </submittedName>
</protein>
<dbReference type="Gene3D" id="2.40.160.60">
    <property type="entry name" value="Outer membrane protein transport protein (OMPP1/FadL/TodX)"/>
    <property type="match status" value="1"/>
</dbReference>